<protein>
    <recommendedName>
        <fullName evidence="13">Threonine--tRNA ligase</fullName>
        <ecNumber evidence="13">6.1.1.3</ecNumber>
    </recommendedName>
    <alternativeName>
        <fullName evidence="13">Threonyl-tRNA synthetase</fullName>
        <shortName evidence="13">ThrRS</shortName>
    </alternativeName>
</protein>
<keyword evidence="4 13" id="KW-0436">Ligase</keyword>
<accession>A0A402CZU3</accession>
<dbReference type="FunFam" id="3.30.980.10:FF:000005">
    <property type="entry name" value="Threonyl-tRNA synthetase, mitochondrial"/>
    <property type="match status" value="1"/>
</dbReference>
<dbReference type="GO" id="GO:0000049">
    <property type="term" value="F:tRNA binding"/>
    <property type="evidence" value="ECO:0007669"/>
    <property type="project" value="UniProtKB-KW"/>
</dbReference>
<dbReference type="Gene3D" id="3.30.54.20">
    <property type="match status" value="1"/>
</dbReference>
<proteinExistence type="inferred from homology"/>
<dbReference type="InterPro" id="IPR047246">
    <property type="entry name" value="ThrRS_anticodon"/>
</dbReference>
<evidence type="ECO:0000256" key="12">
    <source>
        <dbReference type="ARBA" id="ARBA00049515"/>
    </source>
</evidence>
<dbReference type="NCBIfam" id="TIGR00418">
    <property type="entry name" value="thrS"/>
    <property type="match status" value="1"/>
</dbReference>
<feature type="binding site" evidence="13">
    <location>
        <position position="462"/>
    </location>
    <ligand>
        <name>Zn(2+)</name>
        <dbReference type="ChEBI" id="CHEBI:29105"/>
        <note>catalytic</note>
    </ligand>
</feature>
<keyword evidence="3 13" id="KW-0820">tRNA-binding</keyword>
<keyword evidence="9 13" id="KW-0694">RNA-binding</keyword>
<evidence type="ECO:0000256" key="2">
    <source>
        <dbReference type="ARBA" id="ARBA00022490"/>
    </source>
</evidence>
<evidence type="ECO:0000256" key="4">
    <source>
        <dbReference type="ARBA" id="ARBA00022598"/>
    </source>
</evidence>
<dbReference type="SUPFAM" id="SSF55186">
    <property type="entry name" value="ThrRS/AlaRS common domain"/>
    <property type="match status" value="1"/>
</dbReference>
<dbReference type="HAMAP" id="MF_00184">
    <property type="entry name" value="Thr_tRNA_synth"/>
    <property type="match status" value="1"/>
</dbReference>
<keyword evidence="11 13" id="KW-0030">Aminoacyl-tRNA synthetase</keyword>
<dbReference type="GO" id="GO:0005737">
    <property type="term" value="C:cytoplasm"/>
    <property type="evidence" value="ECO:0007669"/>
    <property type="project" value="UniProtKB-SubCell"/>
</dbReference>
<name>A0A402CZU3_9BACT</name>
<dbReference type="FunFam" id="3.30.930.10:FF:000002">
    <property type="entry name" value="Threonine--tRNA ligase"/>
    <property type="match status" value="1"/>
</dbReference>
<dbReference type="GO" id="GO:0046872">
    <property type="term" value="F:metal ion binding"/>
    <property type="evidence" value="ECO:0007669"/>
    <property type="project" value="UniProtKB-KW"/>
</dbReference>
<evidence type="ECO:0000256" key="10">
    <source>
        <dbReference type="ARBA" id="ARBA00022917"/>
    </source>
</evidence>
<comment type="caution">
    <text evidence="13">Lacks conserved residue(s) required for the propagation of feature annotation.</text>
</comment>
<comment type="subunit">
    <text evidence="13">Homodimer.</text>
</comment>
<dbReference type="InterPro" id="IPR018163">
    <property type="entry name" value="Thr/Ala-tRNA-synth_IIc_edit"/>
</dbReference>
<dbReference type="KEGG" id="ccot:CCAX7_58850"/>
<keyword evidence="8 13" id="KW-0067">ATP-binding</keyword>
<dbReference type="InterPro" id="IPR002320">
    <property type="entry name" value="Thr-tRNA-ligase_IIa"/>
</dbReference>
<feature type="binding site" evidence="13">
    <location>
        <position position="281"/>
    </location>
    <ligand>
        <name>Zn(2+)</name>
        <dbReference type="ChEBI" id="CHEBI:29105"/>
        <note>catalytic</note>
    </ligand>
</feature>
<reference evidence="14 15" key="1">
    <citation type="journal article" date="2019" name="Int. J. Syst. Evol. Microbiol.">
        <title>Capsulimonas corticalis gen. nov., sp. nov., an aerobic capsulated bacterium, of a novel bacterial order, Capsulimonadales ord. nov., of the class Armatimonadia of the phylum Armatimonadetes.</title>
        <authorList>
            <person name="Li J."/>
            <person name="Kudo C."/>
            <person name="Tonouchi A."/>
        </authorList>
    </citation>
    <scope>NUCLEOTIDE SEQUENCE [LARGE SCALE GENOMIC DNA]</scope>
    <source>
        <strain evidence="14 15">AX-7</strain>
    </source>
</reference>
<evidence type="ECO:0000256" key="11">
    <source>
        <dbReference type="ARBA" id="ARBA00023146"/>
    </source>
</evidence>
<dbReference type="RefSeq" id="WP_218025670.1">
    <property type="nucleotide sequence ID" value="NZ_AP025739.1"/>
</dbReference>
<dbReference type="EMBL" id="AP025739">
    <property type="protein sequence ID" value="BDI33834.1"/>
    <property type="molecule type" value="Genomic_DNA"/>
</dbReference>
<dbReference type="InterPro" id="IPR006195">
    <property type="entry name" value="aa-tRNA-synth_II"/>
</dbReference>
<evidence type="ECO:0000256" key="5">
    <source>
        <dbReference type="ARBA" id="ARBA00022723"/>
    </source>
</evidence>
<evidence type="ECO:0000256" key="8">
    <source>
        <dbReference type="ARBA" id="ARBA00022840"/>
    </source>
</evidence>
<dbReference type="SUPFAM" id="SSF55681">
    <property type="entry name" value="Class II aaRS and biotin synthetases"/>
    <property type="match status" value="1"/>
</dbReference>
<gene>
    <name evidence="13 14" type="primary">thrS</name>
    <name evidence="14" type="ORF">CCAX7_58850</name>
</gene>
<evidence type="ECO:0000256" key="7">
    <source>
        <dbReference type="ARBA" id="ARBA00022833"/>
    </source>
</evidence>
<comment type="cofactor">
    <cofactor evidence="13">
        <name>Zn(2+)</name>
        <dbReference type="ChEBI" id="CHEBI:29105"/>
    </cofactor>
    <text evidence="13">Binds 1 zinc ion per subunit.</text>
</comment>
<keyword evidence="10 13" id="KW-0648">Protein biosynthesis</keyword>
<evidence type="ECO:0000256" key="3">
    <source>
        <dbReference type="ARBA" id="ARBA00022555"/>
    </source>
</evidence>
<dbReference type="FunCoup" id="A0A402CZU3">
    <property type="interactions" value="524"/>
</dbReference>
<dbReference type="PRINTS" id="PR01047">
    <property type="entry name" value="TRNASYNTHTHR"/>
</dbReference>
<keyword evidence="2 13" id="KW-0963">Cytoplasm</keyword>
<dbReference type="InterPro" id="IPR012947">
    <property type="entry name" value="tRNA_SAD"/>
</dbReference>
<evidence type="ECO:0000256" key="13">
    <source>
        <dbReference type="HAMAP-Rule" id="MF_00184"/>
    </source>
</evidence>
<dbReference type="InterPro" id="IPR045864">
    <property type="entry name" value="aa-tRNA-synth_II/BPL/LPL"/>
</dbReference>
<comment type="subcellular location">
    <subcellularLocation>
        <location evidence="13">Cytoplasm</location>
    </subcellularLocation>
</comment>
<comment type="catalytic activity">
    <reaction evidence="12 13">
        <text>tRNA(Thr) + L-threonine + ATP = L-threonyl-tRNA(Thr) + AMP + diphosphate + H(+)</text>
        <dbReference type="Rhea" id="RHEA:24624"/>
        <dbReference type="Rhea" id="RHEA-COMP:9670"/>
        <dbReference type="Rhea" id="RHEA-COMP:9704"/>
        <dbReference type="ChEBI" id="CHEBI:15378"/>
        <dbReference type="ChEBI" id="CHEBI:30616"/>
        <dbReference type="ChEBI" id="CHEBI:33019"/>
        <dbReference type="ChEBI" id="CHEBI:57926"/>
        <dbReference type="ChEBI" id="CHEBI:78442"/>
        <dbReference type="ChEBI" id="CHEBI:78534"/>
        <dbReference type="ChEBI" id="CHEBI:456215"/>
        <dbReference type="EC" id="6.1.1.3"/>
    </reaction>
</comment>
<evidence type="ECO:0000313" key="15">
    <source>
        <dbReference type="Proteomes" id="UP000287394"/>
    </source>
</evidence>
<dbReference type="Pfam" id="PF03129">
    <property type="entry name" value="HGTP_anticodon"/>
    <property type="match status" value="1"/>
</dbReference>
<dbReference type="AlphaFoldDB" id="A0A402CZU3"/>
<dbReference type="FunFam" id="3.30.54.20:FF:000002">
    <property type="entry name" value="Threonine--tRNA ligase"/>
    <property type="match status" value="1"/>
</dbReference>
<dbReference type="PROSITE" id="PS50862">
    <property type="entry name" value="AA_TRNA_LIGASE_II"/>
    <property type="match status" value="1"/>
</dbReference>
<evidence type="ECO:0000256" key="1">
    <source>
        <dbReference type="ARBA" id="ARBA00008226"/>
    </source>
</evidence>
<dbReference type="GO" id="GO:0004829">
    <property type="term" value="F:threonine-tRNA ligase activity"/>
    <property type="evidence" value="ECO:0007669"/>
    <property type="project" value="UniProtKB-UniRule"/>
</dbReference>
<dbReference type="FunFam" id="3.40.50.800:FF:000001">
    <property type="entry name" value="Threonine--tRNA ligase"/>
    <property type="match status" value="1"/>
</dbReference>
<dbReference type="SMART" id="SM00863">
    <property type="entry name" value="tRNA_SAD"/>
    <property type="match status" value="1"/>
</dbReference>
<evidence type="ECO:0000313" key="14">
    <source>
        <dbReference type="EMBL" id="BDI33834.1"/>
    </source>
</evidence>
<sequence length="584" mass="66574">MADNSQPAEQYDEIWKQRHTAAHVLAQAVVEMFPTAKLAIGPPIEDGFYYDFDLPRTLTPEDLVEVASRMKRIKRDNFPLVRSEKPREEAIAWEEERGQPFKAELIHDLPEGETISFYTQGPFTDLCRGPHVESTGKIGVFKLASVAGAYWRGDEKRDQLQRIYGYLFDTQEEMDAHLARLEEAKRRDHKVLGKQLGLFANNGTIGPGLPLWLPKGATIRRVLERHIVDVELASGYSHVYTPQMAKVDLYKISGHWEHYQDGMFPVMKIENEEFVLRPMNCPHHIMIYQNDPHSYRDLPVRLAELGTMYRYEKSGQLSGLSRVRAMTLNDAHIFCREDQVVEEVKGCILMVEAAYRKLGITDYTYRLSLHDPNDKEKYVDNPELWERAEGELRDVFKDLGLPYYEAAGEAAFYGPKIDIQLRNMLGKEETVSTVQVDRHLPKQFGLDYTGEDGHKHQPVMIHRGIISTMERMVAFLIEHYAGVFPTWLAPVQAVVLPIVDRHKEYGQSVVDKLKAKGFRVELDARNEKVGKKVAESEVQKIPYMLVVGDRDAAAGTVSVRLHGGTDLGAIPLDDFIARLVEETA</sequence>
<dbReference type="SUPFAM" id="SSF52954">
    <property type="entry name" value="Class II aaRS ABD-related"/>
    <property type="match status" value="1"/>
</dbReference>
<dbReference type="EC" id="6.1.1.3" evidence="13"/>
<keyword evidence="5 13" id="KW-0479">Metal-binding</keyword>
<dbReference type="Gene3D" id="3.40.50.800">
    <property type="entry name" value="Anticodon-binding domain"/>
    <property type="match status" value="1"/>
</dbReference>
<keyword evidence="6 13" id="KW-0547">Nucleotide-binding</keyword>
<dbReference type="CDD" id="cd00860">
    <property type="entry name" value="ThrRS_anticodon"/>
    <property type="match status" value="1"/>
</dbReference>
<dbReference type="InterPro" id="IPR033728">
    <property type="entry name" value="ThrRS_core"/>
</dbReference>
<keyword evidence="7 13" id="KW-0862">Zinc</keyword>
<dbReference type="GO" id="GO:0006435">
    <property type="term" value="P:threonyl-tRNA aminoacylation"/>
    <property type="evidence" value="ECO:0007669"/>
    <property type="project" value="UniProtKB-UniRule"/>
</dbReference>
<dbReference type="PANTHER" id="PTHR11451:SF56">
    <property type="entry name" value="THREONINE--TRNA LIGASE 1"/>
    <property type="match status" value="1"/>
</dbReference>
<dbReference type="InterPro" id="IPR004154">
    <property type="entry name" value="Anticodon-bd"/>
</dbReference>
<dbReference type="Gene3D" id="3.30.980.10">
    <property type="entry name" value="Threonyl-trna Synthetase, Chain A, domain 2"/>
    <property type="match status" value="1"/>
</dbReference>
<organism evidence="14 15">
    <name type="scientific">Capsulimonas corticalis</name>
    <dbReference type="NCBI Taxonomy" id="2219043"/>
    <lineage>
        <taxon>Bacteria</taxon>
        <taxon>Bacillati</taxon>
        <taxon>Armatimonadota</taxon>
        <taxon>Armatimonadia</taxon>
        <taxon>Capsulimonadales</taxon>
        <taxon>Capsulimonadaceae</taxon>
        <taxon>Capsulimonas</taxon>
    </lineage>
</organism>
<dbReference type="Gene3D" id="3.30.930.10">
    <property type="entry name" value="Bira Bifunctional Protein, Domain 2"/>
    <property type="match status" value="1"/>
</dbReference>
<evidence type="ECO:0000256" key="6">
    <source>
        <dbReference type="ARBA" id="ARBA00022741"/>
    </source>
</evidence>
<keyword evidence="15" id="KW-1185">Reference proteome</keyword>
<dbReference type="CDD" id="cd00771">
    <property type="entry name" value="ThrRS_core"/>
    <property type="match status" value="1"/>
</dbReference>
<dbReference type="Proteomes" id="UP000287394">
    <property type="component" value="Chromosome"/>
</dbReference>
<comment type="similarity">
    <text evidence="1 13">Belongs to the class-II aminoacyl-tRNA synthetase family.</text>
</comment>
<feature type="binding site" evidence="13">
    <location>
        <position position="332"/>
    </location>
    <ligand>
        <name>Zn(2+)</name>
        <dbReference type="ChEBI" id="CHEBI:29105"/>
        <note>catalytic</note>
    </ligand>
</feature>
<dbReference type="InterPro" id="IPR002314">
    <property type="entry name" value="aa-tRNA-synt_IIb"/>
</dbReference>
<dbReference type="GO" id="GO:0005524">
    <property type="term" value="F:ATP binding"/>
    <property type="evidence" value="ECO:0007669"/>
    <property type="project" value="UniProtKB-UniRule"/>
</dbReference>
<dbReference type="Pfam" id="PF00587">
    <property type="entry name" value="tRNA-synt_2b"/>
    <property type="match status" value="1"/>
</dbReference>
<dbReference type="Pfam" id="PF07973">
    <property type="entry name" value="tRNA_SAD"/>
    <property type="match status" value="1"/>
</dbReference>
<dbReference type="PANTHER" id="PTHR11451">
    <property type="entry name" value="THREONINE-TRNA LIGASE"/>
    <property type="match status" value="1"/>
</dbReference>
<dbReference type="InterPro" id="IPR036621">
    <property type="entry name" value="Anticodon-bd_dom_sf"/>
</dbReference>
<evidence type="ECO:0000256" key="9">
    <source>
        <dbReference type="ARBA" id="ARBA00022884"/>
    </source>
</evidence>